<protein>
    <recommendedName>
        <fullName evidence="5">Outer membrane protein beta-barrel domain-containing protein</fullName>
    </recommendedName>
</protein>
<dbReference type="OrthoDB" id="1466811at2"/>
<dbReference type="Proteomes" id="UP000239532">
    <property type="component" value="Unassembled WGS sequence"/>
</dbReference>
<feature type="chain" id="PRO_5015690094" description="Outer membrane protein beta-barrel domain-containing protein" evidence="2">
    <location>
        <begin position="23"/>
        <end position="368"/>
    </location>
</feature>
<evidence type="ECO:0000313" key="3">
    <source>
        <dbReference type="EMBL" id="PRP65616.1"/>
    </source>
</evidence>
<dbReference type="AlphaFoldDB" id="A0A2S9WQP9"/>
<feature type="signal peptide" evidence="2">
    <location>
        <begin position="1"/>
        <end position="22"/>
    </location>
</feature>
<evidence type="ECO:0000256" key="2">
    <source>
        <dbReference type="SAM" id="SignalP"/>
    </source>
</evidence>
<keyword evidence="4" id="KW-1185">Reference proteome</keyword>
<gene>
    <name evidence="3" type="ORF">BST86_00180</name>
</gene>
<dbReference type="EMBL" id="MQUC01000003">
    <property type="protein sequence ID" value="PRP65616.1"/>
    <property type="molecule type" value="Genomic_DNA"/>
</dbReference>
<keyword evidence="1" id="KW-0175">Coiled coil</keyword>
<evidence type="ECO:0000256" key="1">
    <source>
        <dbReference type="SAM" id="Coils"/>
    </source>
</evidence>
<dbReference type="RefSeq" id="WP_105981515.1">
    <property type="nucleotide sequence ID" value="NZ_MQUC01000003.1"/>
</dbReference>
<name>A0A2S9WQP9_9FLAO</name>
<keyword evidence="2" id="KW-0732">Signal</keyword>
<comment type="caution">
    <text evidence="3">The sequence shown here is derived from an EMBL/GenBank/DDBJ whole genome shotgun (WGS) entry which is preliminary data.</text>
</comment>
<reference evidence="3 4" key="1">
    <citation type="submission" date="2016-11" db="EMBL/GenBank/DDBJ databases">
        <title>Trade-off between light-utilization and light-protection in marine flavobacteria.</title>
        <authorList>
            <person name="Kumagai Y."/>
        </authorList>
    </citation>
    <scope>NUCLEOTIDE SEQUENCE [LARGE SCALE GENOMIC DNA]</scope>
    <source>
        <strain evidence="3 4">JCM 17109</strain>
    </source>
</reference>
<sequence>MKKQLHFITIILILAGTFASWAQTTRDTTYVDGKTVITVTDKSAQDWGNKIDKEIKALEQEKQLYESNQRTALAEQIEEINSRVGKWKNYTEAMAQKDKETVAAFYAEKISRHNEMIDSQIEFAKVKQFSNGEGSAVVADFSDGVNISIKKRNKQLEKNVYTNSGFTLGFGYNYIDGENLGIDDFSYGNNNYFSLGYNWVTALNKSQTLRFKYGIEYQTQGTELNGNRAFTISDPNNTQIERLNFDFDKAKFRQDQLVVPVHFEFSGTDRKEYEDGRVRYLDYDKFKFGIGGYAGFNLSSRLKYKYELGGEDIKQTNVNAFDNNAFVYGLDAYFGKGDLVLFGRLGLNDIFKSGSVDGQYVAFGIRLQ</sequence>
<organism evidence="3 4">
    <name type="scientific">Nonlabens agnitus</name>
    <dbReference type="NCBI Taxonomy" id="870484"/>
    <lineage>
        <taxon>Bacteria</taxon>
        <taxon>Pseudomonadati</taxon>
        <taxon>Bacteroidota</taxon>
        <taxon>Flavobacteriia</taxon>
        <taxon>Flavobacteriales</taxon>
        <taxon>Flavobacteriaceae</taxon>
        <taxon>Nonlabens</taxon>
    </lineage>
</organism>
<accession>A0A2S9WQP9</accession>
<evidence type="ECO:0000313" key="4">
    <source>
        <dbReference type="Proteomes" id="UP000239532"/>
    </source>
</evidence>
<evidence type="ECO:0008006" key="5">
    <source>
        <dbReference type="Google" id="ProtNLM"/>
    </source>
</evidence>
<proteinExistence type="predicted"/>
<feature type="coiled-coil region" evidence="1">
    <location>
        <begin position="48"/>
        <end position="75"/>
    </location>
</feature>